<dbReference type="GO" id="GO:0046491">
    <property type="term" value="P:L-methylmalonyl-CoA metabolic process"/>
    <property type="evidence" value="ECO:0007669"/>
    <property type="project" value="TreeGrafter"/>
</dbReference>
<dbReference type="GO" id="GO:0046872">
    <property type="term" value="F:metal ion binding"/>
    <property type="evidence" value="ECO:0007669"/>
    <property type="project" value="UniProtKB-KW"/>
</dbReference>
<dbReference type="Gene3D" id="3.10.180.10">
    <property type="entry name" value="2,3-Dihydroxybiphenyl 1,2-Dioxygenase, domain 1"/>
    <property type="match status" value="1"/>
</dbReference>
<comment type="caution">
    <text evidence="3">The sequence shown here is derived from an EMBL/GenBank/DDBJ whole genome shotgun (WGS) entry which is preliminary data.</text>
</comment>
<organism evidence="3 4">
    <name type="scientific">Anaerosacchariphilus hominis</name>
    <dbReference type="NCBI Taxonomy" id="2763017"/>
    <lineage>
        <taxon>Bacteria</taxon>
        <taxon>Bacillati</taxon>
        <taxon>Bacillota</taxon>
        <taxon>Clostridia</taxon>
        <taxon>Lachnospirales</taxon>
        <taxon>Lachnospiraceae</taxon>
        <taxon>Anaerosacchariphilus</taxon>
    </lineage>
</organism>
<proteinExistence type="predicted"/>
<reference evidence="3" key="1">
    <citation type="submission" date="2020-08" db="EMBL/GenBank/DDBJ databases">
        <title>Genome public.</title>
        <authorList>
            <person name="Liu C."/>
            <person name="Sun Q."/>
        </authorList>
    </citation>
    <scope>NUCLEOTIDE SEQUENCE</scope>
    <source>
        <strain evidence="3">NSJ-68</strain>
    </source>
</reference>
<dbReference type="PANTHER" id="PTHR43048">
    <property type="entry name" value="METHYLMALONYL-COA EPIMERASE"/>
    <property type="match status" value="1"/>
</dbReference>
<keyword evidence="4" id="KW-1185">Reference proteome</keyword>
<dbReference type="InterPro" id="IPR037523">
    <property type="entry name" value="VOC_core"/>
</dbReference>
<dbReference type="InterPro" id="IPR004360">
    <property type="entry name" value="Glyas_Fos-R_dOase_dom"/>
</dbReference>
<evidence type="ECO:0000313" key="3">
    <source>
        <dbReference type="EMBL" id="MBC5658915.1"/>
    </source>
</evidence>
<gene>
    <name evidence="3" type="ORF">H8S44_03900</name>
</gene>
<dbReference type="PANTHER" id="PTHR43048:SF3">
    <property type="entry name" value="METHYLMALONYL-COA EPIMERASE, MITOCHONDRIAL"/>
    <property type="match status" value="1"/>
</dbReference>
<accession>A0A923RN10</accession>
<evidence type="ECO:0000256" key="1">
    <source>
        <dbReference type="ARBA" id="ARBA00022723"/>
    </source>
</evidence>
<dbReference type="InterPro" id="IPR029068">
    <property type="entry name" value="Glyas_Bleomycin-R_OHBP_Dase"/>
</dbReference>
<dbReference type="AlphaFoldDB" id="A0A923RN10"/>
<dbReference type="Pfam" id="PF00903">
    <property type="entry name" value="Glyoxalase"/>
    <property type="match status" value="1"/>
</dbReference>
<sequence>MTIKENVMGLQHLGIPAVDLQKSIDWYRELLGFELIEEKNMPEANCHAAFVKKGDLVIELYQNDPESVKEVAGRKDGHIDHVALNVKDVHAAFEELKAAGCTMLDSEVQSLPFFENGVAWFTILGPNNEKVEFNQFL</sequence>
<protein>
    <submittedName>
        <fullName evidence="3">VOC family protein</fullName>
    </submittedName>
</protein>
<dbReference type="InterPro" id="IPR051785">
    <property type="entry name" value="MMCE/EMCE_epimerase"/>
</dbReference>
<dbReference type="PROSITE" id="PS51819">
    <property type="entry name" value="VOC"/>
    <property type="match status" value="1"/>
</dbReference>
<dbReference type="EMBL" id="JACOOR010000002">
    <property type="protein sequence ID" value="MBC5658915.1"/>
    <property type="molecule type" value="Genomic_DNA"/>
</dbReference>
<dbReference type="SUPFAM" id="SSF54593">
    <property type="entry name" value="Glyoxalase/Bleomycin resistance protein/Dihydroxybiphenyl dioxygenase"/>
    <property type="match status" value="1"/>
</dbReference>
<evidence type="ECO:0000313" key="4">
    <source>
        <dbReference type="Proteomes" id="UP000649345"/>
    </source>
</evidence>
<feature type="domain" description="VOC" evidence="2">
    <location>
        <begin position="9"/>
        <end position="136"/>
    </location>
</feature>
<dbReference type="Proteomes" id="UP000649345">
    <property type="component" value="Unassembled WGS sequence"/>
</dbReference>
<name>A0A923RN10_9FIRM</name>
<keyword evidence="1" id="KW-0479">Metal-binding</keyword>
<evidence type="ECO:0000259" key="2">
    <source>
        <dbReference type="PROSITE" id="PS51819"/>
    </source>
</evidence>
<dbReference type="RefSeq" id="WP_186873158.1">
    <property type="nucleotide sequence ID" value="NZ_JACOOR010000002.1"/>
</dbReference>
<dbReference type="GO" id="GO:0004493">
    <property type="term" value="F:methylmalonyl-CoA epimerase activity"/>
    <property type="evidence" value="ECO:0007669"/>
    <property type="project" value="TreeGrafter"/>
</dbReference>